<protein>
    <submittedName>
        <fullName evidence="1">Uncharacterized protein</fullName>
    </submittedName>
</protein>
<sequence>MTTMLDLKLKQSLLILGSLSTLRGFHYEFGDMRLLEDLVQRDLEAWLPRVGTEDYGEFQDAQTAHSNSWKALTSEFVSVFPGAFPKDEEALKTLACQLRSQLRHTLERMSQLPDGREKTFLKPLQQFVCADLTWEMNAWLVLYSSAVIPSGDQFGSKLWNTRNRDWNQLAEFLGTSCLFSKPLTSRKLTATSLQDWIRKLESLFCGLEDHHIDSSEPINVAVFYVCEANDNEFIKHFRGLHCFATVGRNATSEAGKWLYRCILEKHESSVTEDDLIMNNRGPTYHKTFEDQSRAVQCWEDIVGNSKHLLDHRCPRPGPGSRAASDRPNVFKDIELFQAYMI</sequence>
<proteinExistence type="predicted"/>
<evidence type="ECO:0000313" key="1">
    <source>
        <dbReference type="EMBL" id="KIW09661.1"/>
    </source>
</evidence>
<evidence type="ECO:0000313" key="2">
    <source>
        <dbReference type="Proteomes" id="UP000053328"/>
    </source>
</evidence>
<organism evidence="1 2">
    <name type="scientific">Exophiala spinifera</name>
    <dbReference type="NCBI Taxonomy" id="91928"/>
    <lineage>
        <taxon>Eukaryota</taxon>
        <taxon>Fungi</taxon>
        <taxon>Dikarya</taxon>
        <taxon>Ascomycota</taxon>
        <taxon>Pezizomycotina</taxon>
        <taxon>Eurotiomycetes</taxon>
        <taxon>Chaetothyriomycetidae</taxon>
        <taxon>Chaetothyriales</taxon>
        <taxon>Herpotrichiellaceae</taxon>
        <taxon>Exophiala</taxon>
    </lineage>
</organism>
<dbReference type="EMBL" id="KN847507">
    <property type="protein sequence ID" value="KIW09661.1"/>
    <property type="molecule type" value="Genomic_DNA"/>
</dbReference>
<keyword evidence="2" id="KW-1185">Reference proteome</keyword>
<gene>
    <name evidence="1" type="ORF">PV08_12091</name>
</gene>
<dbReference type="RefSeq" id="XP_016229877.1">
    <property type="nucleotide sequence ID" value="XM_016386398.1"/>
</dbReference>
<accession>A0A0D1Y3Z2</accession>
<dbReference type="Proteomes" id="UP000053328">
    <property type="component" value="Unassembled WGS sequence"/>
</dbReference>
<name>A0A0D1Y3Z2_9EURO</name>
<reference evidence="1 2" key="1">
    <citation type="submission" date="2015-01" db="EMBL/GenBank/DDBJ databases">
        <title>The Genome Sequence of Exophiala spinifera CBS89968.</title>
        <authorList>
            <consortium name="The Broad Institute Genomics Platform"/>
            <person name="Cuomo C."/>
            <person name="de Hoog S."/>
            <person name="Gorbushina A."/>
            <person name="Stielow B."/>
            <person name="Teixiera M."/>
            <person name="Abouelleil A."/>
            <person name="Chapman S.B."/>
            <person name="Priest M."/>
            <person name="Young S.K."/>
            <person name="Wortman J."/>
            <person name="Nusbaum C."/>
            <person name="Birren B."/>
        </authorList>
    </citation>
    <scope>NUCLEOTIDE SEQUENCE [LARGE SCALE GENOMIC DNA]</scope>
    <source>
        <strain evidence="1 2">CBS 89968</strain>
    </source>
</reference>
<dbReference type="AlphaFoldDB" id="A0A0D1Y3Z2"/>
<dbReference type="VEuPathDB" id="FungiDB:PV08_12091"/>
<dbReference type="GeneID" id="27339174"/>
<dbReference type="OrthoDB" id="4119116at2759"/>
<dbReference type="HOGENOM" id="CLU_844770_0_0_1"/>